<evidence type="ECO:0000313" key="3">
    <source>
        <dbReference type="Proteomes" id="UP000191418"/>
    </source>
</evidence>
<keyword evidence="3" id="KW-1185">Reference proteome</keyword>
<name>A0A1T4R3E4_9GAMM</name>
<gene>
    <name evidence="2" type="ORF">BTE48_10100</name>
</gene>
<sequence length="425" mass="45411">MKKHLLATAAIAALPIAAQAAMPIGSFGSATTLGQGANPQTLNSTRYNPAAGYLMIDHEAKEKLRFGYWSQFGGSIEFGQADNFKEDIDDLQKAIDDLGKNPNAQGVADAKTRFDAVLLKFGENGRIKFSGNVAVPGLPLAVHSETLGGTIVVDASVSALGRVSFLDAPLVDVSNTLRTRSAVYVKGASVVELGLGYSRPVFSNSGNFPGTLVLGASTKYYGAKLTKQVSGIDRDDGKSIGTLINDGLKDNSKSTSALGIDLGAVWQSDYYQVGVAAQNLNSPKFDYSSLDNNRDARNFSTEISLNETYTMDPQYTVSGAVFTKSKLWMITGSMDMVEVNDPVGDKVKNMQVAASFFPKNPVAPVARIGYQKNLAGEKLSALNFGLGLFRGVANIDLTYGLESVKVDGNTLPRQFGLQFSFEETF</sequence>
<comment type="caution">
    <text evidence="2">The sequence shown here is derived from an EMBL/GenBank/DDBJ whole genome shotgun (WGS) entry which is preliminary data.</text>
</comment>
<evidence type="ECO:0000313" key="2">
    <source>
        <dbReference type="EMBL" id="OPX55272.1"/>
    </source>
</evidence>
<evidence type="ECO:0008006" key="4">
    <source>
        <dbReference type="Google" id="ProtNLM"/>
    </source>
</evidence>
<dbReference type="InterPro" id="IPR032811">
    <property type="entry name" value="Put_conjugal_transfer"/>
</dbReference>
<dbReference type="EMBL" id="MTSM01000011">
    <property type="protein sequence ID" value="OPX55272.1"/>
    <property type="molecule type" value="Genomic_DNA"/>
</dbReference>
<dbReference type="STRING" id="64969.SAMN02745127_02126"/>
<keyword evidence="1" id="KW-0732">Signal</keyword>
<dbReference type="AlphaFoldDB" id="A0A1T4R3E4"/>
<reference evidence="2 3" key="1">
    <citation type="submission" date="2017-01" db="EMBL/GenBank/DDBJ databases">
        <title>Genome Sequencing of a Marine Spirillum, Oceanospirillum multiglobuliferum ATCC 33336, from Japan.</title>
        <authorList>
            <person name="Carney J.G."/>
            <person name="Trachtenberg A.M."/>
            <person name="Rheaume B.A."/>
            <person name="Linnane J.D."/>
            <person name="Pitts N.L."/>
            <person name="Mykles D.L."/>
            <person name="Maclea K.S."/>
        </authorList>
    </citation>
    <scope>NUCLEOTIDE SEQUENCE [LARGE SCALE GENOMIC DNA]</scope>
    <source>
        <strain evidence="2 3">ATCC 33336</strain>
    </source>
</reference>
<dbReference type="Pfam" id="PF13729">
    <property type="entry name" value="TraF_2"/>
    <property type="match status" value="1"/>
</dbReference>
<proteinExistence type="predicted"/>
<dbReference type="RefSeq" id="WP_159445647.1">
    <property type="nucleotide sequence ID" value="NZ_FUXG01000014.1"/>
</dbReference>
<evidence type="ECO:0000256" key="1">
    <source>
        <dbReference type="SAM" id="SignalP"/>
    </source>
</evidence>
<dbReference type="Proteomes" id="UP000191418">
    <property type="component" value="Unassembled WGS sequence"/>
</dbReference>
<feature type="signal peptide" evidence="1">
    <location>
        <begin position="1"/>
        <end position="20"/>
    </location>
</feature>
<protein>
    <recommendedName>
        <fullName evidence="4">Conjugal transfer protein TraF</fullName>
    </recommendedName>
</protein>
<feature type="chain" id="PRO_5013046600" description="Conjugal transfer protein TraF" evidence="1">
    <location>
        <begin position="21"/>
        <end position="425"/>
    </location>
</feature>
<dbReference type="OrthoDB" id="5610858at2"/>
<accession>A0A1T4R3E4</accession>
<organism evidence="2 3">
    <name type="scientific">Oceanospirillum multiglobuliferum</name>
    <dbReference type="NCBI Taxonomy" id="64969"/>
    <lineage>
        <taxon>Bacteria</taxon>
        <taxon>Pseudomonadati</taxon>
        <taxon>Pseudomonadota</taxon>
        <taxon>Gammaproteobacteria</taxon>
        <taxon>Oceanospirillales</taxon>
        <taxon>Oceanospirillaceae</taxon>
        <taxon>Oceanospirillum</taxon>
    </lineage>
</organism>